<evidence type="ECO:0000313" key="1">
    <source>
        <dbReference type="EMBL" id="SUO97750.1"/>
    </source>
</evidence>
<reference evidence="1 2" key="1">
    <citation type="submission" date="2018-06" db="EMBL/GenBank/DDBJ databases">
        <authorList>
            <consortium name="Pathogen Informatics"/>
            <person name="Doyle S."/>
        </authorList>
    </citation>
    <scope>NUCLEOTIDE SEQUENCE [LARGE SCALE GENOMIC DNA]</scope>
    <source>
        <strain evidence="1 2">NCTC10717</strain>
    </source>
</reference>
<dbReference type="Proteomes" id="UP000254575">
    <property type="component" value="Unassembled WGS sequence"/>
</dbReference>
<organism evidence="1 2">
    <name type="scientific">Suttonella indologenes</name>
    <dbReference type="NCBI Taxonomy" id="13276"/>
    <lineage>
        <taxon>Bacteria</taxon>
        <taxon>Pseudomonadati</taxon>
        <taxon>Pseudomonadota</taxon>
        <taxon>Gammaproteobacteria</taxon>
        <taxon>Cardiobacteriales</taxon>
        <taxon>Cardiobacteriaceae</taxon>
        <taxon>Suttonella</taxon>
    </lineage>
</organism>
<keyword evidence="2" id="KW-1185">Reference proteome</keyword>
<evidence type="ECO:0000313" key="2">
    <source>
        <dbReference type="Proteomes" id="UP000254575"/>
    </source>
</evidence>
<protein>
    <submittedName>
        <fullName evidence="1">Uncharacterized protein</fullName>
    </submittedName>
</protein>
<gene>
    <name evidence="1" type="ORF">NCTC10717_01602</name>
</gene>
<dbReference type="EMBL" id="UHIA01000004">
    <property type="protein sequence ID" value="SUO97750.1"/>
    <property type="molecule type" value="Genomic_DNA"/>
</dbReference>
<accession>A0A380MYV7</accession>
<name>A0A380MYV7_9GAMM</name>
<dbReference type="AlphaFoldDB" id="A0A380MYV7"/>
<sequence length="61" mass="7253">MNGDALFSSPVIFSEWSFMGEMVCRTEYVYQKLVEDKHYRTNYATHKKYLPTHFLKLSEQG</sequence>
<proteinExistence type="predicted"/>